<dbReference type="GO" id="GO:0003682">
    <property type="term" value="F:chromatin binding"/>
    <property type="evidence" value="ECO:0007669"/>
    <property type="project" value="TreeGrafter"/>
</dbReference>
<dbReference type="GO" id="GO:0000977">
    <property type="term" value="F:RNA polymerase II transcription regulatory region sequence-specific DNA binding"/>
    <property type="evidence" value="ECO:0007669"/>
    <property type="project" value="TreeGrafter"/>
</dbReference>
<dbReference type="PANTHER" id="PTHR47025">
    <property type="entry name" value="AUTOIMMUNE REGULATOR"/>
    <property type="match status" value="1"/>
</dbReference>
<dbReference type="AlphaFoldDB" id="A0A7J7KVJ7"/>
<keyword evidence="3 6" id="KW-0863">Zinc-finger</keyword>
<dbReference type="InterPro" id="IPR056511">
    <property type="entry name" value="IDM1_C"/>
</dbReference>
<dbReference type="SUPFAM" id="SSF57903">
    <property type="entry name" value="FYVE/PHD zinc finger"/>
    <property type="match status" value="2"/>
</dbReference>
<accession>A0A7J7KVJ7</accession>
<dbReference type="Proteomes" id="UP000541444">
    <property type="component" value="Unassembled WGS sequence"/>
</dbReference>
<dbReference type="InterPro" id="IPR032308">
    <property type="entry name" value="TDBD"/>
</dbReference>
<gene>
    <name evidence="8" type="ORF">GIB67_005778</name>
</gene>
<proteinExistence type="predicted"/>
<dbReference type="InterPro" id="IPR019787">
    <property type="entry name" value="Znf_PHD-finger"/>
</dbReference>
<dbReference type="InterPro" id="IPR019786">
    <property type="entry name" value="Zinc_finger_PHD-type_CS"/>
</dbReference>
<dbReference type="PROSITE" id="PS50016">
    <property type="entry name" value="ZF_PHD_2"/>
    <property type="match status" value="1"/>
</dbReference>
<dbReference type="InterPro" id="IPR059153">
    <property type="entry name" value="NSD_PHD-1st"/>
</dbReference>
<sequence length="848" mass="93100">MAKEEFVLLSSSGGRSGLKREFAFALEAHSQVLGSIGRTRVRKLQSSPNSNGVLEQSNLKKIKISSPVMEDLNEGSVAKFETSKGENLKESKIEEMKVAVAEGLGGITGSNLDEPIVEEVIGETLVVGDVNCEELSTRSSLKPNVEAVEISEASATATSSGSSWVLDDACEKEEGTLVSPLRAPLTSNLEMKMSKKIGLNKIPSNVKELLQTGVLEGMTVNYRFRGKQKESSGIQGTVKGNGILCLCASCDGCQIVTAYEFERHAGSRCKYPSENIYLDNGNNLRAVLDAYKGAPFESMEATIQNVICSNPVKRQPHVCQSCKGPLLPSSGNKMLILCKSCLESKEPQESLECLDRNSRLAKRAKSCDLGSESKVPESTRSQGKLTKKDLRLHKLVFEEDVLPDGTELAYFLMGKKLLEGHKKGSGIFCNCCKNEVSASMFEAHAGCASRRKPYHNIYTSNGLSLHELSVSLSQDRNLSVSYNDDLCGICADDGDLLLCDGCPRAFHKDCVGLSSIPEGKWFCHCCQNMYKREKSCEYNVNAKAAGRVAGVDPIEQITKRCIRIIKTLETEVLGGCALCRSPSFSKLGFNPRTVIICDQCEKEYHVGCLKDHKMGELKKLPAGKWFCCSDCGRINDCLRKMIIKGSERLTDSISNLIKKKCGPGLDNDAELDIRWDLLSGKNSSLRSRSLLSSALAIFQDRFDPIVDSETGRDLIPSMVYGINSKDQEFGGMYCAILTVNSCVVSAGIIRILGVEVAEIPIVATSSDCQGKGYFQALFACMEIFLGFLNVRNIVLPAADEVGSIWTDKFGFNKMTHEQLNEFRRKYQMMVFQGTSMLHKYVPPVKLRK</sequence>
<evidence type="ECO:0000256" key="5">
    <source>
        <dbReference type="ARBA" id="ARBA00023242"/>
    </source>
</evidence>
<dbReference type="GO" id="GO:0005634">
    <property type="term" value="C:nucleus"/>
    <property type="evidence" value="ECO:0007669"/>
    <property type="project" value="UniProtKB-SubCell"/>
</dbReference>
<feature type="domain" description="PHD-type" evidence="7">
    <location>
        <begin position="484"/>
        <end position="529"/>
    </location>
</feature>
<dbReference type="InterPro" id="IPR011011">
    <property type="entry name" value="Znf_FYVE_PHD"/>
</dbReference>
<evidence type="ECO:0000256" key="2">
    <source>
        <dbReference type="ARBA" id="ARBA00022723"/>
    </source>
</evidence>
<dbReference type="PANTHER" id="PTHR47025:SF2">
    <property type="entry name" value="AUTOIMMUNE REGULATOR"/>
    <property type="match status" value="1"/>
</dbReference>
<dbReference type="InterPro" id="IPR016181">
    <property type="entry name" value="Acyl_CoA_acyltransferase"/>
</dbReference>
<dbReference type="Gene3D" id="3.30.40.10">
    <property type="entry name" value="Zinc/RING finger domain, C3HC4 (zinc finger)"/>
    <property type="match status" value="2"/>
</dbReference>
<evidence type="ECO:0000256" key="6">
    <source>
        <dbReference type="PROSITE-ProRule" id="PRU00146"/>
    </source>
</evidence>
<keyword evidence="2" id="KW-0479">Metal-binding</keyword>
<dbReference type="InterPro" id="IPR013083">
    <property type="entry name" value="Znf_RING/FYVE/PHD"/>
</dbReference>
<dbReference type="EMBL" id="JACGCM010002866">
    <property type="protein sequence ID" value="KAF6134386.1"/>
    <property type="molecule type" value="Genomic_DNA"/>
</dbReference>
<comment type="subcellular location">
    <subcellularLocation>
        <location evidence="1">Nucleus</location>
    </subcellularLocation>
</comment>
<dbReference type="GO" id="GO:0045944">
    <property type="term" value="P:positive regulation of transcription by RNA polymerase II"/>
    <property type="evidence" value="ECO:0007669"/>
    <property type="project" value="TreeGrafter"/>
</dbReference>
<dbReference type="Pfam" id="PF23011">
    <property type="entry name" value="PHD-1st_NSD"/>
    <property type="match status" value="1"/>
</dbReference>
<evidence type="ECO:0000256" key="4">
    <source>
        <dbReference type="ARBA" id="ARBA00022833"/>
    </source>
</evidence>
<dbReference type="PROSITE" id="PS01359">
    <property type="entry name" value="ZF_PHD_1"/>
    <property type="match status" value="1"/>
</dbReference>
<dbReference type="GO" id="GO:0042393">
    <property type="term" value="F:histone binding"/>
    <property type="evidence" value="ECO:0007669"/>
    <property type="project" value="TreeGrafter"/>
</dbReference>
<evidence type="ECO:0000259" key="7">
    <source>
        <dbReference type="PROSITE" id="PS50016"/>
    </source>
</evidence>
<dbReference type="SUPFAM" id="SSF55729">
    <property type="entry name" value="Acyl-CoA N-acyltransferases (Nat)"/>
    <property type="match status" value="1"/>
</dbReference>
<name>A0A7J7KVJ7_9MAGN</name>
<keyword evidence="5" id="KW-0539">Nucleus</keyword>
<evidence type="ECO:0000313" key="9">
    <source>
        <dbReference type="Proteomes" id="UP000541444"/>
    </source>
</evidence>
<evidence type="ECO:0000256" key="1">
    <source>
        <dbReference type="ARBA" id="ARBA00004123"/>
    </source>
</evidence>
<keyword evidence="4" id="KW-0862">Zinc</keyword>
<dbReference type="GO" id="GO:0008270">
    <property type="term" value="F:zinc ion binding"/>
    <property type="evidence" value="ECO:0007669"/>
    <property type="project" value="UniProtKB-KW"/>
</dbReference>
<evidence type="ECO:0000256" key="3">
    <source>
        <dbReference type="ARBA" id="ARBA00022771"/>
    </source>
</evidence>
<dbReference type="InterPro" id="IPR001965">
    <property type="entry name" value="Znf_PHD"/>
</dbReference>
<dbReference type="SMART" id="SM00249">
    <property type="entry name" value="PHD"/>
    <property type="match status" value="2"/>
</dbReference>
<comment type="caution">
    <text evidence="8">The sequence shown here is derived from an EMBL/GenBank/DDBJ whole genome shotgun (WGS) entry which is preliminary data.</text>
</comment>
<protein>
    <recommendedName>
        <fullName evidence="7">PHD-type domain-containing protein</fullName>
    </recommendedName>
</protein>
<evidence type="ECO:0000313" key="8">
    <source>
        <dbReference type="EMBL" id="KAF6134386.1"/>
    </source>
</evidence>
<dbReference type="Pfam" id="PF16135">
    <property type="entry name" value="TDBD"/>
    <property type="match status" value="2"/>
</dbReference>
<dbReference type="OrthoDB" id="1903104at2759"/>
<keyword evidence="9" id="KW-1185">Reference proteome</keyword>
<organism evidence="8 9">
    <name type="scientific">Kingdonia uniflora</name>
    <dbReference type="NCBI Taxonomy" id="39325"/>
    <lineage>
        <taxon>Eukaryota</taxon>
        <taxon>Viridiplantae</taxon>
        <taxon>Streptophyta</taxon>
        <taxon>Embryophyta</taxon>
        <taxon>Tracheophyta</taxon>
        <taxon>Spermatophyta</taxon>
        <taxon>Magnoliopsida</taxon>
        <taxon>Ranunculales</taxon>
        <taxon>Circaeasteraceae</taxon>
        <taxon>Kingdonia</taxon>
    </lineage>
</organism>
<dbReference type="Pfam" id="PF23209">
    <property type="entry name" value="IDM1_C"/>
    <property type="match status" value="1"/>
</dbReference>
<reference evidence="8 9" key="1">
    <citation type="journal article" date="2020" name="IScience">
        <title>Genome Sequencing of the Endangered Kingdonia uniflora (Circaeasteraceae, Ranunculales) Reveals Potential Mechanisms of Evolutionary Specialization.</title>
        <authorList>
            <person name="Sun Y."/>
            <person name="Deng T."/>
            <person name="Zhang A."/>
            <person name="Moore M.J."/>
            <person name="Landis J.B."/>
            <person name="Lin N."/>
            <person name="Zhang H."/>
            <person name="Zhang X."/>
            <person name="Huang J."/>
            <person name="Zhang X."/>
            <person name="Sun H."/>
            <person name="Wang H."/>
        </authorList>
    </citation>
    <scope>NUCLEOTIDE SEQUENCE [LARGE SCALE GENOMIC DNA]</scope>
    <source>
        <strain evidence="8">TB1705</strain>
        <tissue evidence="8">Leaf</tissue>
    </source>
</reference>